<dbReference type="HAMAP" id="MF_00995">
    <property type="entry name" value="MqnA"/>
    <property type="match status" value="1"/>
</dbReference>
<sequence>MSCMDKPVRIGRIDFTNVWPFFYYFPLERFQGEVEIITQVPTQLNAAMAEGRIDIGPISSFSYGEHVDEYLLLPDMSVSAHKQVQSILLFHRRPLEELSGASIALPTTSATSVNLLKIIMRRFYDAEPEYHYAAPVLKDMLKSADAALLIGDHAIRESWTDTGLMVTDLAAEWNRLTGHWMSFAVCAIRKQTVQAHPELVRRIYQAFMDSKKASLADIPSMVKDAQAAIGGTDSYWRHYFSSLIYDFGPEQQAGLSLYFRYAWELGFLKSEAGIQLWNDKNVAQVTE</sequence>
<proteinExistence type="inferred from homology"/>
<dbReference type="GO" id="GO:0009234">
    <property type="term" value="P:menaquinone biosynthetic process"/>
    <property type="evidence" value="ECO:0007669"/>
    <property type="project" value="UniProtKB-UniRule"/>
</dbReference>
<dbReference type="AlphaFoldDB" id="A0A4V6PIK1"/>
<dbReference type="Gene3D" id="3.40.190.10">
    <property type="entry name" value="Periplasmic binding protein-like II"/>
    <property type="match status" value="2"/>
</dbReference>
<evidence type="ECO:0000256" key="1">
    <source>
        <dbReference type="ARBA" id="ARBA00004863"/>
    </source>
</evidence>
<dbReference type="PANTHER" id="PTHR37690:SF1">
    <property type="entry name" value="CHORISMATE DEHYDRATASE"/>
    <property type="match status" value="1"/>
</dbReference>
<dbReference type="GO" id="GO:0016836">
    <property type="term" value="F:hydro-lyase activity"/>
    <property type="evidence" value="ECO:0007669"/>
    <property type="project" value="UniProtKB-UniRule"/>
</dbReference>
<dbReference type="UniPathway" id="UPA00079"/>
<protein>
    <recommendedName>
        <fullName evidence="4">Chorismate dehydratase</fullName>
        <ecNumber evidence="4">4.2.1.151</ecNumber>
    </recommendedName>
    <alternativeName>
        <fullName evidence="4">Menaquinone biosynthetic enzyme MqnA</fullName>
    </alternativeName>
</protein>
<dbReference type="Proteomes" id="UP000295636">
    <property type="component" value="Unassembled WGS sequence"/>
</dbReference>
<comment type="pathway">
    <text evidence="1 4">Quinol/quinone metabolism; menaquinone biosynthesis.</text>
</comment>
<evidence type="ECO:0000256" key="3">
    <source>
        <dbReference type="ARBA" id="ARBA00023239"/>
    </source>
</evidence>
<evidence type="ECO:0000313" key="6">
    <source>
        <dbReference type="Proteomes" id="UP000295636"/>
    </source>
</evidence>
<keyword evidence="6" id="KW-1185">Reference proteome</keyword>
<accession>A0A4V6PIK1</accession>
<evidence type="ECO:0000313" key="5">
    <source>
        <dbReference type="EMBL" id="TDF99344.1"/>
    </source>
</evidence>
<organism evidence="5 6">
    <name type="scientific">Paenibacillus piri</name>
    <dbReference type="NCBI Taxonomy" id="2547395"/>
    <lineage>
        <taxon>Bacteria</taxon>
        <taxon>Bacillati</taxon>
        <taxon>Bacillota</taxon>
        <taxon>Bacilli</taxon>
        <taxon>Bacillales</taxon>
        <taxon>Paenibacillaceae</taxon>
        <taxon>Paenibacillus</taxon>
    </lineage>
</organism>
<name>A0A4V6PIK1_9BACL</name>
<dbReference type="Pfam" id="PF02621">
    <property type="entry name" value="VitK2_biosynth"/>
    <property type="match status" value="1"/>
</dbReference>
<comment type="caution">
    <text evidence="5">The sequence shown here is derived from an EMBL/GenBank/DDBJ whole genome shotgun (WGS) entry which is preliminary data.</text>
</comment>
<comment type="similarity">
    <text evidence="4">Belongs to the MqnA/MqnD family. MqnA subfamily.</text>
</comment>
<dbReference type="SUPFAM" id="SSF53850">
    <property type="entry name" value="Periplasmic binding protein-like II"/>
    <property type="match status" value="1"/>
</dbReference>
<dbReference type="CDD" id="cd13634">
    <property type="entry name" value="PBP2_Sco4506"/>
    <property type="match status" value="1"/>
</dbReference>
<evidence type="ECO:0000256" key="4">
    <source>
        <dbReference type="HAMAP-Rule" id="MF_00995"/>
    </source>
</evidence>
<reference evidence="5 6" key="1">
    <citation type="submission" date="2019-03" db="EMBL/GenBank/DDBJ databases">
        <title>This is whole genome sequence of Paenibacillus sp MS74 strain.</title>
        <authorList>
            <person name="Trinh H.N."/>
        </authorList>
    </citation>
    <scope>NUCLEOTIDE SEQUENCE [LARGE SCALE GENOMIC DNA]</scope>
    <source>
        <strain evidence="5 6">MS74</strain>
    </source>
</reference>
<dbReference type="InterPro" id="IPR030868">
    <property type="entry name" value="MqnA"/>
</dbReference>
<keyword evidence="3 4" id="KW-0456">Lyase</keyword>
<comment type="function">
    <text evidence="4">Catalyzes the dehydration of chorismate into 3-[(1-carboxyvinyl)oxy]benzoate, a step in the biosynthesis of menaquinone (MK, vitamin K2).</text>
</comment>
<gene>
    <name evidence="4" type="primary">mqnA</name>
    <name evidence="5" type="ORF">E1757_05675</name>
</gene>
<evidence type="ECO:0000256" key="2">
    <source>
        <dbReference type="ARBA" id="ARBA00022428"/>
    </source>
</evidence>
<dbReference type="PANTHER" id="PTHR37690">
    <property type="entry name" value="CHORISMATE DEHYDRATASE"/>
    <property type="match status" value="1"/>
</dbReference>
<dbReference type="OrthoDB" id="9810112at2"/>
<dbReference type="EMBL" id="SMRT01000002">
    <property type="protein sequence ID" value="TDF99344.1"/>
    <property type="molecule type" value="Genomic_DNA"/>
</dbReference>
<dbReference type="InterPro" id="IPR003773">
    <property type="entry name" value="Menaquinone_biosynth"/>
</dbReference>
<keyword evidence="2 4" id="KW-0474">Menaquinone biosynthesis</keyword>
<comment type="catalytic activity">
    <reaction evidence="4">
        <text>chorismate = 3-[(1-carboxyvinyl)-oxy]benzoate + H2O</text>
        <dbReference type="Rhea" id="RHEA:40051"/>
        <dbReference type="ChEBI" id="CHEBI:15377"/>
        <dbReference type="ChEBI" id="CHEBI:29748"/>
        <dbReference type="ChEBI" id="CHEBI:76981"/>
        <dbReference type="EC" id="4.2.1.151"/>
    </reaction>
</comment>
<dbReference type="EC" id="4.2.1.151" evidence="4"/>